<dbReference type="SMART" id="SM00754">
    <property type="entry name" value="CHRD"/>
    <property type="match status" value="1"/>
</dbReference>
<evidence type="ECO:0000313" key="3">
    <source>
        <dbReference type="Proteomes" id="UP000319836"/>
    </source>
</evidence>
<reference evidence="2 3" key="1">
    <citation type="journal article" date="2019" name="Nat. Microbiol.">
        <title>Mediterranean grassland soil C-N compound turnover is dependent on rainfall and depth, and is mediated by genomically divergent microorganisms.</title>
        <authorList>
            <person name="Diamond S."/>
            <person name="Andeer P.F."/>
            <person name="Li Z."/>
            <person name="Crits-Christoph A."/>
            <person name="Burstein D."/>
            <person name="Anantharaman K."/>
            <person name="Lane K.R."/>
            <person name="Thomas B.C."/>
            <person name="Pan C."/>
            <person name="Northen T.R."/>
            <person name="Banfield J.F."/>
        </authorList>
    </citation>
    <scope>NUCLEOTIDE SEQUENCE [LARGE SCALE GENOMIC DNA]</scope>
    <source>
        <strain evidence="2">WS_10</strain>
    </source>
</reference>
<proteinExistence type="predicted"/>
<comment type="caution">
    <text evidence="2">The sequence shown here is derived from an EMBL/GenBank/DDBJ whole genome shotgun (WGS) entry which is preliminary data.</text>
</comment>
<evidence type="ECO:0000313" key="2">
    <source>
        <dbReference type="EMBL" id="TMQ69050.1"/>
    </source>
</evidence>
<dbReference type="EMBL" id="VBPA01000347">
    <property type="protein sequence ID" value="TMQ69050.1"/>
    <property type="molecule type" value="Genomic_DNA"/>
</dbReference>
<name>A0A538TZH4_UNCEI</name>
<evidence type="ECO:0000259" key="1">
    <source>
        <dbReference type="SMART" id="SM00754"/>
    </source>
</evidence>
<gene>
    <name evidence="2" type="ORF">E6K80_13035</name>
</gene>
<sequence length="151" mass="15385">MDTPKSRSHLMKRASLILVCLALLVLGGHRIADANKSINATLTGAAETAGGDPDGSGTAIIQLSPATNQVCFSLDVSNIAPATGAQIVQGPAGSDGTVVVTLTAPTNGSSIGCVTVDSALLKDIMQHPENYYVNVLNADYPAGAIRGQLSR</sequence>
<protein>
    <submittedName>
        <fullName evidence="2">CHRD domain-containing protein</fullName>
    </submittedName>
</protein>
<dbReference type="Pfam" id="PF07452">
    <property type="entry name" value="CHRD"/>
    <property type="match status" value="1"/>
</dbReference>
<dbReference type="Proteomes" id="UP000319836">
    <property type="component" value="Unassembled WGS sequence"/>
</dbReference>
<feature type="domain" description="CHRD" evidence="1">
    <location>
        <begin position="36"/>
        <end position="151"/>
    </location>
</feature>
<accession>A0A538TZH4</accession>
<dbReference type="AlphaFoldDB" id="A0A538TZH4"/>
<dbReference type="InterPro" id="IPR010895">
    <property type="entry name" value="CHRD"/>
</dbReference>
<organism evidence="2 3">
    <name type="scientific">Eiseniibacteriota bacterium</name>
    <dbReference type="NCBI Taxonomy" id="2212470"/>
    <lineage>
        <taxon>Bacteria</taxon>
        <taxon>Candidatus Eiseniibacteriota</taxon>
    </lineage>
</organism>